<feature type="domain" description="DNA mismatch repair protein MutS-like N-terminal" evidence="1">
    <location>
        <begin position="86"/>
        <end position="160"/>
    </location>
</feature>
<accession>A0A7U7GF40</accession>
<evidence type="ECO:0000259" key="1">
    <source>
        <dbReference type="Pfam" id="PF01624"/>
    </source>
</evidence>
<gene>
    <name evidence="2" type="ORF">BN874_770088</name>
</gene>
<organism evidence="2 3">
    <name type="scientific">Candidatus Contendobacter odensis Run_B_J11</name>
    <dbReference type="NCBI Taxonomy" id="1400861"/>
    <lineage>
        <taxon>Bacteria</taxon>
        <taxon>Pseudomonadati</taxon>
        <taxon>Pseudomonadota</taxon>
        <taxon>Gammaproteobacteria</taxon>
        <taxon>Candidatus Competibacteraceae</taxon>
        <taxon>Candidatus Contendibacter</taxon>
    </lineage>
</organism>
<comment type="caution">
    <text evidence="2">The sequence shown here is derived from an EMBL/GenBank/DDBJ whole genome shotgun (WGS) entry which is preliminary data.</text>
</comment>
<evidence type="ECO:0000313" key="2">
    <source>
        <dbReference type="EMBL" id="CDH47238.1"/>
    </source>
</evidence>
<sequence>MLRDYQTRLVVERPAYRRYRFDQALLDQLHATLASYLGHFQQANTYHLGQALWAGYPFLAQYFDFDAERQRLTRKYRPPGGFRRVAHQYRYYRWRFPGDVLLFQVGRFCEFYLPHDSELAHLLNLTPLKLNHRHALWGFPVEQARQRLRLLLEQGQAVVWIGPTGRYLTGIEERLPVCRFDPDVA</sequence>
<name>A0A7U7GF40_9GAMM</name>
<dbReference type="InterPro" id="IPR007695">
    <property type="entry name" value="DNA_mismatch_repair_MutS-lik_N"/>
</dbReference>
<dbReference type="Proteomes" id="UP000019184">
    <property type="component" value="Unassembled WGS sequence"/>
</dbReference>
<dbReference type="AlphaFoldDB" id="A0A7U7GF40"/>
<dbReference type="GO" id="GO:0030983">
    <property type="term" value="F:mismatched DNA binding"/>
    <property type="evidence" value="ECO:0007669"/>
    <property type="project" value="InterPro"/>
</dbReference>
<dbReference type="OrthoDB" id="9793236at2"/>
<dbReference type="EMBL" id="CBTK010000295">
    <property type="protein sequence ID" value="CDH47238.1"/>
    <property type="molecule type" value="Genomic_DNA"/>
</dbReference>
<protein>
    <recommendedName>
        <fullName evidence="1">DNA mismatch repair protein MutS-like N-terminal domain-containing protein</fullName>
    </recommendedName>
</protein>
<reference evidence="2 3" key="1">
    <citation type="journal article" date="2014" name="ISME J.">
        <title>Candidatus Competibacter-lineage genomes retrieved from metagenomes reveal functional metabolic diversity.</title>
        <authorList>
            <person name="McIlroy S.J."/>
            <person name="Albertsen M."/>
            <person name="Andresen E.K."/>
            <person name="Saunders A.M."/>
            <person name="Kristiansen R."/>
            <person name="Stokholm-Bjerregaard M."/>
            <person name="Nielsen K.L."/>
            <person name="Nielsen P.H."/>
        </authorList>
    </citation>
    <scope>NUCLEOTIDE SEQUENCE [LARGE SCALE GENOMIC DNA]</scope>
    <source>
        <strain evidence="2 3">Run_B_J11</strain>
    </source>
</reference>
<dbReference type="Pfam" id="PF01624">
    <property type="entry name" value="MutS_I"/>
    <property type="match status" value="1"/>
</dbReference>
<dbReference type="RefSeq" id="WP_034435992.1">
    <property type="nucleotide sequence ID" value="NZ_CBTK010000295.1"/>
</dbReference>
<dbReference type="GO" id="GO:0005524">
    <property type="term" value="F:ATP binding"/>
    <property type="evidence" value="ECO:0007669"/>
    <property type="project" value="InterPro"/>
</dbReference>
<keyword evidence="3" id="KW-1185">Reference proteome</keyword>
<dbReference type="Gene3D" id="3.40.1170.10">
    <property type="entry name" value="DNA repair protein MutS, domain I"/>
    <property type="match status" value="1"/>
</dbReference>
<proteinExistence type="predicted"/>
<dbReference type="InterPro" id="IPR016151">
    <property type="entry name" value="DNA_mismatch_repair_MutS_N"/>
</dbReference>
<dbReference type="GO" id="GO:0006298">
    <property type="term" value="P:mismatch repair"/>
    <property type="evidence" value="ECO:0007669"/>
    <property type="project" value="InterPro"/>
</dbReference>
<dbReference type="SUPFAM" id="SSF55271">
    <property type="entry name" value="DNA repair protein MutS, domain I"/>
    <property type="match status" value="1"/>
</dbReference>
<evidence type="ECO:0000313" key="3">
    <source>
        <dbReference type="Proteomes" id="UP000019184"/>
    </source>
</evidence>